<dbReference type="RefSeq" id="XP_016252042.1">
    <property type="nucleotide sequence ID" value="XM_016390140.1"/>
</dbReference>
<gene>
    <name evidence="2" type="ORF">PV07_03419</name>
</gene>
<dbReference type="SUPFAM" id="SSF50129">
    <property type="entry name" value="GroES-like"/>
    <property type="match status" value="1"/>
</dbReference>
<dbReference type="OrthoDB" id="48317at2759"/>
<dbReference type="PANTHER" id="PTHR43677">
    <property type="entry name" value="SHORT-CHAIN DEHYDROGENASE/REDUCTASE"/>
    <property type="match status" value="1"/>
</dbReference>
<dbReference type="HOGENOM" id="CLU_026673_13_0_1"/>
<dbReference type="GeneID" id="27342613"/>
<name>A0A0D1ZUM0_9EURO</name>
<reference evidence="2 3" key="1">
    <citation type="submission" date="2015-01" db="EMBL/GenBank/DDBJ databases">
        <title>The Genome Sequence of Cladophialophora immunda CBS83496.</title>
        <authorList>
            <consortium name="The Broad Institute Genomics Platform"/>
            <person name="Cuomo C."/>
            <person name="de Hoog S."/>
            <person name="Gorbushina A."/>
            <person name="Stielow B."/>
            <person name="Teixiera M."/>
            <person name="Abouelleil A."/>
            <person name="Chapman S.B."/>
            <person name="Priest M."/>
            <person name="Young S.K."/>
            <person name="Wortman J."/>
            <person name="Nusbaum C."/>
            <person name="Birren B."/>
        </authorList>
    </citation>
    <scope>NUCLEOTIDE SEQUENCE [LARGE SCALE GENOMIC DNA]</scope>
    <source>
        <strain evidence="2 3">CBS 83496</strain>
    </source>
</reference>
<evidence type="ECO:0000313" key="3">
    <source>
        <dbReference type="Proteomes" id="UP000054466"/>
    </source>
</evidence>
<dbReference type="EMBL" id="KN847041">
    <property type="protein sequence ID" value="KIW31826.1"/>
    <property type="molecule type" value="Genomic_DNA"/>
</dbReference>
<dbReference type="STRING" id="569365.A0A0D1ZUM0"/>
<sequence length="375" mass="40294">MATSSSSKVSRPGHWIVSEFGGPSVLKWEQFSSLPVPTPSTARVRILICGISGADNNMRAGGYTRNPLAARPGFTPGFEIVGVIEEFGRGTEDRHGFEVGDVVASLCVVGGYGTHTIVPLDEMLKLRKDDDLVAAAALPLNYMTAYGMLKKSAFPVDEKTESVLVGSVAGGVGTAVVQLIRLLYPNVTTIIGTASPGKFAFLESLGVRPVDRNIPPEQLPGAVKAVNGGRGVDIAYEMIGSPTSMDAFLSATKEGTGRMIAIGFLGNIKSDGTGLEAKVFDPLKYCADRPDRTSFFSVTNHYWKGQRAVFKNDFENELLRLVRSNSLAPIVSKLWRLEDAVAINEMLTTGAGIMGKHEMVVDEGVWEQYSATRSE</sequence>
<protein>
    <recommendedName>
        <fullName evidence="1">Enoyl reductase (ER) domain-containing protein</fullName>
    </recommendedName>
</protein>
<dbReference type="SMART" id="SM00829">
    <property type="entry name" value="PKS_ER"/>
    <property type="match status" value="1"/>
</dbReference>
<organism evidence="2 3">
    <name type="scientific">Cladophialophora immunda</name>
    <dbReference type="NCBI Taxonomy" id="569365"/>
    <lineage>
        <taxon>Eukaryota</taxon>
        <taxon>Fungi</taxon>
        <taxon>Dikarya</taxon>
        <taxon>Ascomycota</taxon>
        <taxon>Pezizomycotina</taxon>
        <taxon>Eurotiomycetes</taxon>
        <taxon>Chaetothyriomycetidae</taxon>
        <taxon>Chaetothyriales</taxon>
        <taxon>Herpotrichiellaceae</taxon>
        <taxon>Cladophialophora</taxon>
    </lineage>
</organism>
<dbReference type="InterPro" id="IPR013149">
    <property type="entry name" value="ADH-like_C"/>
</dbReference>
<dbReference type="Proteomes" id="UP000054466">
    <property type="component" value="Unassembled WGS sequence"/>
</dbReference>
<dbReference type="VEuPathDB" id="FungiDB:PV07_03419"/>
<feature type="domain" description="Enoyl reductase (ER)" evidence="1">
    <location>
        <begin position="21"/>
        <end position="361"/>
    </location>
</feature>
<keyword evidence="3" id="KW-1185">Reference proteome</keyword>
<dbReference type="AlphaFoldDB" id="A0A0D1ZUM0"/>
<dbReference type="Pfam" id="PF00107">
    <property type="entry name" value="ADH_zinc_N"/>
    <property type="match status" value="1"/>
</dbReference>
<evidence type="ECO:0000313" key="2">
    <source>
        <dbReference type="EMBL" id="KIW31826.1"/>
    </source>
</evidence>
<dbReference type="Pfam" id="PF08240">
    <property type="entry name" value="ADH_N"/>
    <property type="match status" value="1"/>
</dbReference>
<dbReference type="PANTHER" id="PTHR43677:SF4">
    <property type="entry name" value="QUINONE OXIDOREDUCTASE-LIKE PROTEIN 2"/>
    <property type="match status" value="1"/>
</dbReference>
<proteinExistence type="predicted"/>
<evidence type="ECO:0000259" key="1">
    <source>
        <dbReference type="SMART" id="SM00829"/>
    </source>
</evidence>
<dbReference type="Gene3D" id="3.90.180.10">
    <property type="entry name" value="Medium-chain alcohol dehydrogenases, catalytic domain"/>
    <property type="match status" value="1"/>
</dbReference>
<accession>A0A0D1ZUM0</accession>
<dbReference type="InterPro" id="IPR020843">
    <property type="entry name" value="ER"/>
</dbReference>
<dbReference type="InterPro" id="IPR013154">
    <property type="entry name" value="ADH-like_N"/>
</dbReference>
<dbReference type="InterPro" id="IPR051397">
    <property type="entry name" value="Zn-ADH-like_protein"/>
</dbReference>
<dbReference type="InterPro" id="IPR011032">
    <property type="entry name" value="GroES-like_sf"/>
</dbReference>
<dbReference type="SUPFAM" id="SSF51735">
    <property type="entry name" value="NAD(P)-binding Rossmann-fold domains"/>
    <property type="match status" value="1"/>
</dbReference>
<dbReference type="InterPro" id="IPR036291">
    <property type="entry name" value="NAD(P)-bd_dom_sf"/>
</dbReference>
<dbReference type="Gene3D" id="3.40.50.720">
    <property type="entry name" value="NAD(P)-binding Rossmann-like Domain"/>
    <property type="match status" value="1"/>
</dbReference>
<dbReference type="GO" id="GO:0016491">
    <property type="term" value="F:oxidoreductase activity"/>
    <property type="evidence" value="ECO:0007669"/>
    <property type="project" value="InterPro"/>
</dbReference>